<dbReference type="GO" id="GO:0006465">
    <property type="term" value="P:signal peptide processing"/>
    <property type="evidence" value="ECO:0007669"/>
    <property type="project" value="TreeGrafter"/>
</dbReference>
<comment type="function">
    <text evidence="9">Plays an essential role in type IV pili and type II pseudopili formation by proteolytically removing the leader sequence from substrate proteins and subsequently monomethylating the alpha-amino group of the newly exposed N-terminal phenylalanine.</text>
</comment>
<evidence type="ECO:0000259" key="12">
    <source>
        <dbReference type="Pfam" id="PF06750"/>
    </source>
</evidence>
<keyword evidence="9" id="KW-0489">Methyltransferase</keyword>
<feature type="domain" description="Prepilin type IV endopeptidase peptidase" evidence="11">
    <location>
        <begin position="101"/>
        <end position="212"/>
    </location>
</feature>
<dbReference type="InterPro" id="IPR014032">
    <property type="entry name" value="Peptidase_A24A_bac"/>
</dbReference>
<dbReference type="EMBL" id="SOHM01000033">
    <property type="protein sequence ID" value="TFD86491.1"/>
    <property type="molecule type" value="Genomic_DNA"/>
</dbReference>
<dbReference type="PANTHER" id="PTHR30487:SF0">
    <property type="entry name" value="PREPILIN LEADER PEPTIDASE_N-METHYLTRANSFERASE-RELATED"/>
    <property type="match status" value="1"/>
</dbReference>
<dbReference type="GO" id="GO:0004190">
    <property type="term" value="F:aspartic-type endopeptidase activity"/>
    <property type="evidence" value="ECO:0007669"/>
    <property type="project" value="UniProtKB-EC"/>
</dbReference>
<feature type="transmembrane region" description="Helical" evidence="10">
    <location>
        <begin position="199"/>
        <end position="216"/>
    </location>
</feature>
<feature type="transmembrane region" description="Helical" evidence="10">
    <location>
        <begin position="62"/>
        <end position="82"/>
    </location>
</feature>
<feature type="domain" description="Prepilin peptidase A24 N-terminal" evidence="12">
    <location>
        <begin position="1"/>
        <end position="77"/>
    </location>
</feature>
<proteinExistence type="inferred from homology"/>
<gene>
    <name evidence="13" type="ORF">E3T61_16345</name>
</gene>
<dbReference type="PANTHER" id="PTHR30487">
    <property type="entry name" value="TYPE 4 PREPILIN-LIKE PROTEINS LEADER PEPTIDE-PROCESSING ENZYME"/>
    <property type="match status" value="1"/>
</dbReference>
<dbReference type="Gene3D" id="1.20.120.1220">
    <property type="match status" value="1"/>
</dbReference>
<evidence type="ECO:0000256" key="10">
    <source>
        <dbReference type="SAM" id="Phobius"/>
    </source>
</evidence>
<sequence>MIGSFVNVIVYRVPAGLSIVSPPSACPRCGAGISPRDNVPVLSWLVLRGKCRSCKTAISTRYPLVELGTGIAFAAVSAWLLATAADDGMLAGSLTLVAFLYLATVSIALALIDIDVHRLPNSIVLPAYVVGAVLLGGAGLASGDLGSLVRAGIGLAVLWVAYLGMALAYPGGMGFGDVKLAGVLGLFLGYLGWGEFAVGAFAAFLLGGLFGLALLVTRRANRKSGIPFGPWMLAGAWVGIFLGAPLWNGYLSLLGVV</sequence>
<dbReference type="AlphaFoldDB" id="A0A4R9BKP9"/>
<feature type="transmembrane region" description="Helical" evidence="10">
    <location>
        <begin position="148"/>
        <end position="169"/>
    </location>
</feature>
<keyword evidence="9" id="KW-0511">Multifunctional enzyme</keyword>
<accession>A0A4R9BKP9</accession>
<evidence type="ECO:0000256" key="3">
    <source>
        <dbReference type="ARBA" id="ARBA00022475"/>
    </source>
</evidence>
<dbReference type="OrthoDB" id="2087435at2"/>
<dbReference type="RefSeq" id="WP_134641936.1">
    <property type="nucleotide sequence ID" value="NZ_SOHM01000033.1"/>
</dbReference>
<dbReference type="Proteomes" id="UP000298468">
    <property type="component" value="Unassembled WGS sequence"/>
</dbReference>
<dbReference type="GO" id="GO:0005886">
    <property type="term" value="C:plasma membrane"/>
    <property type="evidence" value="ECO:0007669"/>
    <property type="project" value="UniProtKB-SubCell"/>
</dbReference>
<dbReference type="GO" id="GO:0008168">
    <property type="term" value="F:methyltransferase activity"/>
    <property type="evidence" value="ECO:0007669"/>
    <property type="project" value="UniProtKB-KW"/>
</dbReference>
<name>A0A4R9BKP9_9MICO</name>
<evidence type="ECO:0000256" key="7">
    <source>
        <dbReference type="ARBA" id="ARBA00023136"/>
    </source>
</evidence>
<dbReference type="InterPro" id="IPR010627">
    <property type="entry name" value="Prepilin_pept_A24_N"/>
</dbReference>
<comment type="similarity">
    <text evidence="2 8">Belongs to the peptidase A24 family.</text>
</comment>
<keyword evidence="4" id="KW-0997">Cell inner membrane</keyword>
<keyword evidence="14" id="KW-1185">Reference proteome</keyword>
<dbReference type="GO" id="GO:0032259">
    <property type="term" value="P:methylation"/>
    <property type="evidence" value="ECO:0007669"/>
    <property type="project" value="UniProtKB-KW"/>
</dbReference>
<evidence type="ECO:0000256" key="5">
    <source>
        <dbReference type="ARBA" id="ARBA00022692"/>
    </source>
</evidence>
<keyword evidence="9" id="KW-0808">Transferase</keyword>
<evidence type="ECO:0000256" key="2">
    <source>
        <dbReference type="ARBA" id="ARBA00005801"/>
    </source>
</evidence>
<evidence type="ECO:0000256" key="9">
    <source>
        <dbReference type="RuleBase" id="RU003794"/>
    </source>
</evidence>
<feature type="transmembrane region" description="Helical" evidence="10">
    <location>
        <begin position="123"/>
        <end position="142"/>
    </location>
</feature>
<evidence type="ECO:0000256" key="4">
    <source>
        <dbReference type="ARBA" id="ARBA00022519"/>
    </source>
</evidence>
<dbReference type="PRINTS" id="PR00864">
    <property type="entry name" value="PREPILNPTASE"/>
</dbReference>
<organism evidence="13 14">
    <name type="scientific">Cryobacterium lactosi</name>
    <dbReference type="NCBI Taxonomy" id="1259202"/>
    <lineage>
        <taxon>Bacteria</taxon>
        <taxon>Bacillati</taxon>
        <taxon>Actinomycetota</taxon>
        <taxon>Actinomycetes</taxon>
        <taxon>Micrococcales</taxon>
        <taxon>Microbacteriaceae</taxon>
        <taxon>Cryobacterium</taxon>
    </lineage>
</organism>
<feature type="transmembrane region" description="Helical" evidence="10">
    <location>
        <begin position="228"/>
        <end position="247"/>
    </location>
</feature>
<dbReference type="InterPro" id="IPR000045">
    <property type="entry name" value="Prepilin_IV_endopep_pep"/>
</dbReference>
<comment type="caution">
    <text evidence="13">The sequence shown here is derived from an EMBL/GenBank/DDBJ whole genome shotgun (WGS) entry which is preliminary data.</text>
</comment>
<evidence type="ECO:0000256" key="6">
    <source>
        <dbReference type="ARBA" id="ARBA00022989"/>
    </source>
</evidence>
<keyword evidence="5 9" id="KW-0812">Transmembrane</keyword>
<evidence type="ECO:0000313" key="13">
    <source>
        <dbReference type="EMBL" id="TFD86491.1"/>
    </source>
</evidence>
<comment type="subcellular location">
    <subcellularLocation>
        <location evidence="1">Cell inner membrane</location>
        <topology evidence="1">Multi-pass membrane protein</topology>
    </subcellularLocation>
    <subcellularLocation>
        <location evidence="9">Cell membrane</location>
        <topology evidence="9">Multi-pass membrane protein</topology>
    </subcellularLocation>
</comment>
<keyword evidence="9" id="KW-0645">Protease</keyword>
<keyword evidence="6 10" id="KW-1133">Transmembrane helix</keyword>
<dbReference type="Pfam" id="PF01478">
    <property type="entry name" value="Peptidase_A24"/>
    <property type="match status" value="1"/>
</dbReference>
<dbReference type="EC" id="2.1.1.-" evidence="9"/>
<dbReference type="Pfam" id="PF06750">
    <property type="entry name" value="A24_N_bact"/>
    <property type="match status" value="1"/>
</dbReference>
<feature type="transmembrane region" description="Helical" evidence="10">
    <location>
        <begin position="88"/>
        <end position="111"/>
    </location>
</feature>
<keyword evidence="7 10" id="KW-0472">Membrane</keyword>
<dbReference type="InterPro" id="IPR050882">
    <property type="entry name" value="Prepilin_peptidase/N-MTase"/>
</dbReference>
<evidence type="ECO:0000256" key="1">
    <source>
        <dbReference type="ARBA" id="ARBA00004429"/>
    </source>
</evidence>
<comment type="catalytic activity">
    <reaction evidence="9">
        <text>Typically cleaves a -Gly-|-Phe- bond to release an N-terminal, basic peptide of 5-8 residues from type IV prepilin, and then N-methylates the new N-terminal amino group, the methyl donor being S-adenosyl-L-methionine.</text>
        <dbReference type="EC" id="3.4.23.43"/>
    </reaction>
</comment>
<reference evidence="13 14" key="1">
    <citation type="submission" date="2019-03" db="EMBL/GenBank/DDBJ databases">
        <title>Genomics of glacier-inhabiting Cryobacterium strains.</title>
        <authorList>
            <person name="Liu Q."/>
            <person name="Xin Y.-H."/>
        </authorList>
    </citation>
    <scope>NUCLEOTIDE SEQUENCE [LARGE SCALE GENOMIC DNA]</scope>
    <source>
        <strain evidence="13 14">Sr59</strain>
    </source>
</reference>
<evidence type="ECO:0000256" key="8">
    <source>
        <dbReference type="RuleBase" id="RU003793"/>
    </source>
</evidence>
<keyword evidence="3" id="KW-1003">Cell membrane</keyword>
<evidence type="ECO:0000313" key="14">
    <source>
        <dbReference type="Proteomes" id="UP000298468"/>
    </source>
</evidence>
<keyword evidence="9" id="KW-0378">Hydrolase</keyword>
<protein>
    <recommendedName>
        <fullName evidence="9">Prepilin leader peptidase/N-methyltransferase</fullName>
        <ecNumber evidence="9">2.1.1.-</ecNumber>
        <ecNumber evidence="9">3.4.23.43</ecNumber>
    </recommendedName>
</protein>
<evidence type="ECO:0000259" key="11">
    <source>
        <dbReference type="Pfam" id="PF01478"/>
    </source>
</evidence>
<dbReference type="EC" id="3.4.23.43" evidence="9"/>